<dbReference type="SUPFAM" id="SSF82171">
    <property type="entry name" value="DPP6 N-terminal domain-like"/>
    <property type="match status" value="1"/>
</dbReference>
<proteinExistence type="predicted"/>
<dbReference type="RefSeq" id="WP_184005311.1">
    <property type="nucleotide sequence ID" value="NZ_BAABIF010000011.1"/>
</dbReference>
<dbReference type="InterPro" id="IPR011659">
    <property type="entry name" value="WD40"/>
</dbReference>
<feature type="region of interest" description="Disordered" evidence="1">
    <location>
        <begin position="663"/>
        <end position="687"/>
    </location>
</feature>
<protein>
    <submittedName>
        <fullName evidence="3">Dipeptidyl aminopeptidase/acylaminoacyl peptidase</fullName>
    </submittedName>
</protein>
<organism evidence="3 4">
    <name type="scientific">Stakelama sediminis</name>
    <dbReference type="NCBI Taxonomy" id="463200"/>
    <lineage>
        <taxon>Bacteria</taxon>
        <taxon>Pseudomonadati</taxon>
        <taxon>Pseudomonadota</taxon>
        <taxon>Alphaproteobacteria</taxon>
        <taxon>Sphingomonadales</taxon>
        <taxon>Sphingomonadaceae</taxon>
        <taxon>Stakelama</taxon>
    </lineage>
</organism>
<evidence type="ECO:0000256" key="1">
    <source>
        <dbReference type="SAM" id="MobiDB-lite"/>
    </source>
</evidence>
<dbReference type="Proteomes" id="UP000554342">
    <property type="component" value="Unassembled WGS sequence"/>
</dbReference>
<keyword evidence="3" id="KW-0378">Hydrolase</keyword>
<keyword evidence="4" id="KW-1185">Reference proteome</keyword>
<dbReference type="Gene3D" id="3.40.50.1820">
    <property type="entry name" value="alpha/beta hydrolase"/>
    <property type="match status" value="1"/>
</dbReference>
<name>A0A840Z2E1_9SPHN</name>
<dbReference type="Gene3D" id="2.120.10.30">
    <property type="entry name" value="TolB, C-terminal domain"/>
    <property type="match status" value="1"/>
</dbReference>
<dbReference type="Pfam" id="PF07676">
    <property type="entry name" value="PD40"/>
    <property type="match status" value="2"/>
</dbReference>
<dbReference type="GO" id="GO:0006508">
    <property type="term" value="P:proteolysis"/>
    <property type="evidence" value="ECO:0007669"/>
    <property type="project" value="InterPro"/>
</dbReference>
<sequence length="687" mass="76837">MPLVQARCTAWQPLHPSATGFRPIRPDDLLGVTGIGRADAEPIGGASPLAVSPDHREAAFILSRADVKANRYCQALVLVHLRGAARPQILDRGGDFRVTRIAMRGIMIANGYPMQTEPAWSPEGNSIAYLRRDHGSTQLWLVDPKHVGARQLTHEPVDILDWAWMPDGKRIAFTEDAGLPAANRAMRREGRSGWVYDDRVTPNTGFRPHLAAPLRPDYRILDLGSDQVRPATASERVWLKTHFDTADIPSSTSLGPAQLRLTPVNGSLLAPRRIASERPDEGMARCSWQTCSGDMLGIWGGVHARFLLFLRREGWDNRFTALYRWTPGHGKPVRLMGGDALIERCTRVRTSLYCIRETATTPPQLVAIDGITGRLRVVFDPNAGFAHLRLGHVERLTWSNAFGLPVYGDLVLPPGKRARHRVPMIVTLYHSRGFLRGATGNEYPIYLFARHGYAVLSIERPPLYASRVAGLKTPDQVYAANIKNWSDRRSIQSAIARGVRLVIARGIADPARIGITGLSDGATAVRYALINSHLFAAAALSSCCVDESSDVLAGPAWSAFSQHSGFPPAYPVNRRFWQPLSFVLNASRLHTPLLMQLADREALYALPSFTALRQYHQPVAMRIFPDEYHIKWQPAHRAAIYRTNIDWFDFWLRNRIDPDPTQKKQYERWRALRRERPDSSTPSPHAP</sequence>
<dbReference type="GO" id="GO:0008236">
    <property type="term" value="F:serine-type peptidase activity"/>
    <property type="evidence" value="ECO:0007669"/>
    <property type="project" value="InterPro"/>
</dbReference>
<evidence type="ECO:0000259" key="2">
    <source>
        <dbReference type="Pfam" id="PF00326"/>
    </source>
</evidence>
<feature type="compositionally biased region" description="Basic and acidic residues" evidence="1">
    <location>
        <begin position="663"/>
        <end position="678"/>
    </location>
</feature>
<keyword evidence="3" id="KW-0645">Protease</keyword>
<evidence type="ECO:0000313" key="3">
    <source>
        <dbReference type="EMBL" id="MBB5719927.1"/>
    </source>
</evidence>
<dbReference type="InterPro" id="IPR053536">
    <property type="entry name" value="Lasso_peptide_isopeptidase"/>
</dbReference>
<evidence type="ECO:0000313" key="4">
    <source>
        <dbReference type="Proteomes" id="UP000554342"/>
    </source>
</evidence>
<dbReference type="Pfam" id="PF00326">
    <property type="entry name" value="Peptidase_S9"/>
    <property type="match status" value="1"/>
</dbReference>
<keyword evidence="3" id="KW-0031">Aminopeptidase</keyword>
<dbReference type="GO" id="GO:0004177">
    <property type="term" value="F:aminopeptidase activity"/>
    <property type="evidence" value="ECO:0007669"/>
    <property type="project" value="UniProtKB-KW"/>
</dbReference>
<dbReference type="InterPro" id="IPR011042">
    <property type="entry name" value="6-blade_b-propeller_TolB-like"/>
</dbReference>
<reference evidence="3 4" key="1">
    <citation type="submission" date="2020-08" db="EMBL/GenBank/DDBJ databases">
        <title>Genomic Encyclopedia of Type Strains, Phase IV (KMG-IV): sequencing the most valuable type-strain genomes for metagenomic binning, comparative biology and taxonomic classification.</title>
        <authorList>
            <person name="Goeker M."/>
        </authorList>
    </citation>
    <scope>NUCLEOTIDE SEQUENCE [LARGE SCALE GENOMIC DNA]</scope>
    <source>
        <strain evidence="3 4">DSM 27203</strain>
    </source>
</reference>
<dbReference type="AlphaFoldDB" id="A0A840Z2E1"/>
<accession>A0A840Z2E1</accession>
<feature type="domain" description="Peptidase S9 prolyl oligopeptidase catalytic" evidence="2">
    <location>
        <begin position="496"/>
        <end position="653"/>
    </location>
</feature>
<dbReference type="SUPFAM" id="SSF53474">
    <property type="entry name" value="alpha/beta-Hydrolases"/>
    <property type="match status" value="1"/>
</dbReference>
<gene>
    <name evidence="3" type="ORF">FHR23_002886</name>
</gene>
<dbReference type="EMBL" id="JACIJI010000007">
    <property type="protein sequence ID" value="MBB5719927.1"/>
    <property type="molecule type" value="Genomic_DNA"/>
</dbReference>
<dbReference type="InterPro" id="IPR001375">
    <property type="entry name" value="Peptidase_S9_cat"/>
</dbReference>
<comment type="caution">
    <text evidence="3">The sequence shown here is derived from an EMBL/GenBank/DDBJ whole genome shotgun (WGS) entry which is preliminary data.</text>
</comment>
<dbReference type="InterPro" id="IPR029058">
    <property type="entry name" value="AB_hydrolase_fold"/>
</dbReference>
<dbReference type="NCBIfam" id="NF033523">
    <property type="entry name" value="lasso_peptidase"/>
    <property type="match status" value="1"/>
</dbReference>